<dbReference type="NCBIfam" id="TIGR04183">
    <property type="entry name" value="Por_Secre_tail"/>
    <property type="match status" value="1"/>
</dbReference>
<keyword evidence="2" id="KW-0732">Signal</keyword>
<dbReference type="InterPro" id="IPR032675">
    <property type="entry name" value="LRR_dom_sf"/>
</dbReference>
<evidence type="ECO:0000313" key="5">
    <source>
        <dbReference type="EMBL" id="MEE1971194.1"/>
    </source>
</evidence>
<comment type="caution">
    <text evidence="5">The sequence shown here is derived from an EMBL/GenBank/DDBJ whole genome shotgun (WGS) entry which is preliminary data.</text>
</comment>
<name>A0ABU7IE21_9FLAO</name>
<dbReference type="PANTHER" id="PTHR47566">
    <property type="match status" value="1"/>
</dbReference>
<accession>A0ABU7IE21</accession>
<sequence length="1635" mass="178420">MKKKLLLLIILIVTTWSYGQYTAIPDANFEQALIDQGYDSEGGAVDGQILTADISIISQLQLTSYNITNFQGLEAFSNLTAFTLTNNQSATIQEIDFSANLLLEDITIINVPNLPSVNISQNSAITNLTIVTRGNLFSTINLSGKSSMTSLQLADNQITDIDLSGVPNLVDLSLAINPLTNVDVKSLSALETLDTYESQITTLDLSQNTNLTRLNSDNGSLTFVNLQNGANNLLTSVELNGNANLACIQVDDVTYSEQQTLLGNWSKDAATTYSENCGYTFIPDTNFELALITQGIDSEGGPPNGLILTSDISSRLSLDISGQGINDLSGLEDFSSLEILNVSDNNLDELRLQNLSLVEIRANNCNLGGKPIRFQNRPPNGPFLTNVTRLELQNNGIGSPGSTISFGGVPNVTNLDISDNNFGTIQLNESTSIETLLANNCPNLTTLANLGSLNNLESLGASFSGLSELDVSQNGQLSFLNISGNTLTSLDLSNNNVIGSVYAGDNDLTTISLPTTTTLTELYVENNVFSALDVSTADQNLFDLDATGNPNLTCIQVSNLDFAQRAWSIDAGTSYSTNCNLQPFTITASIPGTTGNPPAIEITEGNSFTLNFNADATAQNGTVYNPIILVTKNGVDATADFSITGLNQPITVDNAINPDGSISFTPLDDGNDTGDEVYTITVASDNTAAYTIQTPETFVVTVTDTLNAPILLRTTVIGATPNGNNYEILEGQTLEIQIEAINGINGTSFTIPLDLSNTTAQSADYTGPETSFDVTVDANANPDGVLTYVIVANDGDDADEVLDIILDQPVGYQWEEVAGDGFLRISVTINEPSSSVFTVIPSVTGDVTGTSPNFEIIEGQTFFLNFEADEFALDGTEYNPQVFIIKDGFEDSSDFEIDNLFKTITVNSNNPDGFIEFTAIDDGVNSGDKVYEFEIFSDDNQVYTIQDSFTFTVTIKNKFNPNQPFAVDISFEGNIQIDEVGSPLCCFWYFVEEGEKITINYNSEQQAPEGSEYRVNLNVTNNGFAPEGSVYIPFNNNTDDYSFTENIEEELVKVVNNNEIDGFTQLTIADNVDEGDTLEYFTLNFESQNNLNLLGADESGNYTFVIIEAPFAQFQTIISNASEPSEEQPQAVNGEVFFKVDNPNVEDIKVQFKLTGSATYLVDYQLSPMENIEVVDEDAQIFSIPLDQNGEASVVVVPIDEDANNQEPEPSESVIFTLVDSFGYKVQVGEFAEVSILDTDRSTNFVFLADVADNNQLIYEDESRGSTSFFEVLLLDQDNNALTASEDILVKFSIQREDNQPITGVDYLIFDGNDNNKVDISQSNEFYVTINSGENRGLISVEALPDTVVEPQNERIQIQLSSGSNYEVRQIEKTESIFIVSEQRGDQFDPSQILATVSSRTCPGFNEGSISVANNTQFNFIAELLPTQENVPNQELAQDSDITFDELPAGEYVIRLTAIDNEEIIPPSFNLTIRKNLNSPQLLSSMVNSEKKEASLKVSGSKFYEVLINDKRYQHRFENDGPNEFNLPLQIGKNSIQIIGETQCQGIIDHEIFFNDLKIFPNPANSIVHIDGLSSTNNLKLIFYDTTGKVVATFEGLNQKSSNWEVNLESLSDGTYFCKIISEDKVINTIKLIKN</sequence>
<dbReference type="Proteomes" id="UP001343698">
    <property type="component" value="Unassembled WGS sequence"/>
</dbReference>
<protein>
    <submittedName>
        <fullName evidence="5">T9SS type A sorting domain-containing protein</fullName>
    </submittedName>
</protein>
<evidence type="ECO:0000313" key="6">
    <source>
        <dbReference type="Proteomes" id="UP001343698"/>
    </source>
</evidence>
<dbReference type="SUPFAM" id="SSF52058">
    <property type="entry name" value="L domain-like"/>
    <property type="match status" value="2"/>
</dbReference>
<organism evidence="5 6">
    <name type="scientific">Maribacter flavus</name>
    <dbReference type="NCBI Taxonomy" id="1658664"/>
    <lineage>
        <taxon>Bacteria</taxon>
        <taxon>Pseudomonadati</taxon>
        <taxon>Bacteroidota</taxon>
        <taxon>Flavobacteriia</taxon>
        <taxon>Flavobacteriales</taxon>
        <taxon>Flavobacteriaceae</taxon>
        <taxon>Maribacter</taxon>
    </lineage>
</organism>
<dbReference type="Gene3D" id="3.80.10.10">
    <property type="entry name" value="Ribonuclease Inhibitor"/>
    <property type="match status" value="2"/>
</dbReference>
<evidence type="ECO:0000259" key="4">
    <source>
        <dbReference type="Pfam" id="PF18962"/>
    </source>
</evidence>
<dbReference type="EMBL" id="JAZDDF010000001">
    <property type="protein sequence ID" value="MEE1971194.1"/>
    <property type="molecule type" value="Genomic_DNA"/>
</dbReference>
<reference evidence="5 6" key="1">
    <citation type="submission" date="2024-01" db="EMBL/GenBank/DDBJ databases">
        <title>Maribacter spp. originated from different algae showed divergent polysaccharides utilization ability.</title>
        <authorList>
            <person name="Wang H."/>
            <person name="Wu Y."/>
        </authorList>
    </citation>
    <scope>NUCLEOTIDE SEQUENCE [LARGE SCALE GENOMIC DNA]</scope>
    <source>
        <strain evidence="5 6">KPT27_14</strain>
    </source>
</reference>
<keyword evidence="1" id="KW-0433">Leucine-rich repeat</keyword>
<feature type="domain" description="Secretion system C-terminal sorting" evidence="4">
    <location>
        <begin position="1559"/>
        <end position="1627"/>
    </location>
</feature>
<dbReference type="InterPro" id="IPR052574">
    <property type="entry name" value="CDIRP"/>
</dbReference>
<dbReference type="RefSeq" id="WP_272635780.1">
    <property type="nucleotide sequence ID" value="NZ_JAZDDF010000001.1"/>
</dbReference>
<dbReference type="PANTHER" id="PTHR47566:SF1">
    <property type="entry name" value="PROTEIN NUD1"/>
    <property type="match status" value="1"/>
</dbReference>
<proteinExistence type="predicted"/>
<keyword evidence="3" id="KW-0677">Repeat</keyword>
<keyword evidence="6" id="KW-1185">Reference proteome</keyword>
<evidence type="ECO:0000256" key="2">
    <source>
        <dbReference type="ARBA" id="ARBA00022729"/>
    </source>
</evidence>
<dbReference type="InterPro" id="IPR026444">
    <property type="entry name" value="Secre_tail"/>
</dbReference>
<dbReference type="SUPFAM" id="SSF141072">
    <property type="entry name" value="CalX-like"/>
    <property type="match status" value="1"/>
</dbReference>
<evidence type="ECO:0000256" key="1">
    <source>
        <dbReference type="ARBA" id="ARBA00022614"/>
    </source>
</evidence>
<evidence type="ECO:0000256" key="3">
    <source>
        <dbReference type="ARBA" id="ARBA00022737"/>
    </source>
</evidence>
<dbReference type="InterPro" id="IPR038081">
    <property type="entry name" value="CalX-like_sf"/>
</dbReference>
<gene>
    <name evidence="5" type="ORF">V1H85_01975</name>
</gene>
<dbReference type="Pfam" id="PF18962">
    <property type="entry name" value="Por_Secre_tail"/>
    <property type="match status" value="1"/>
</dbReference>